<accession>A0AAY4BL02</accession>
<feature type="binding site" evidence="4">
    <location>
        <position position="520"/>
    </location>
    <ligand>
        <name>Fe cation</name>
        <dbReference type="ChEBI" id="CHEBI:24875"/>
        <note>catalytic</note>
    </ligand>
</feature>
<keyword evidence="7" id="KW-1185">Reference proteome</keyword>
<feature type="binding site" evidence="4">
    <location>
        <position position="240"/>
    </location>
    <ligand>
        <name>Fe cation</name>
        <dbReference type="ChEBI" id="CHEBI:24875"/>
        <note>catalytic</note>
    </ligand>
</feature>
<dbReference type="GO" id="GO:0010436">
    <property type="term" value="F:carotenoid dioxygenase activity"/>
    <property type="evidence" value="ECO:0007669"/>
    <property type="project" value="TreeGrafter"/>
</dbReference>
<organism evidence="6 7">
    <name type="scientific">Denticeps clupeoides</name>
    <name type="common">denticle herring</name>
    <dbReference type="NCBI Taxonomy" id="299321"/>
    <lineage>
        <taxon>Eukaryota</taxon>
        <taxon>Metazoa</taxon>
        <taxon>Chordata</taxon>
        <taxon>Craniata</taxon>
        <taxon>Vertebrata</taxon>
        <taxon>Euteleostomi</taxon>
        <taxon>Actinopterygii</taxon>
        <taxon>Neopterygii</taxon>
        <taxon>Teleostei</taxon>
        <taxon>Clupei</taxon>
        <taxon>Clupeiformes</taxon>
        <taxon>Denticipitoidei</taxon>
        <taxon>Denticipitidae</taxon>
        <taxon>Denticeps</taxon>
    </lineage>
</organism>
<dbReference type="Pfam" id="PF03055">
    <property type="entry name" value="RPE65"/>
    <property type="match status" value="1"/>
</dbReference>
<evidence type="ECO:0000313" key="6">
    <source>
        <dbReference type="Ensembl" id="ENSDCDP00010020756.1"/>
    </source>
</evidence>
<keyword evidence="2 4" id="KW-0479">Metal-binding</keyword>
<dbReference type="AlphaFoldDB" id="A0AAY4BL02"/>
<comment type="similarity">
    <text evidence="1 5">Belongs to the carotenoid oxygenase family.</text>
</comment>
<evidence type="ECO:0000256" key="1">
    <source>
        <dbReference type="ARBA" id="ARBA00006787"/>
    </source>
</evidence>
<comment type="cofactor">
    <cofactor evidence="4">
        <name>Fe(2+)</name>
        <dbReference type="ChEBI" id="CHEBI:29033"/>
    </cofactor>
    <text evidence="4">Binds 1 Fe(2+) ion per subunit.</text>
</comment>
<evidence type="ECO:0000256" key="4">
    <source>
        <dbReference type="PIRSR" id="PIRSR604294-1"/>
    </source>
</evidence>
<dbReference type="GO" id="GO:0003834">
    <property type="term" value="F:beta-carotene 15,15'-dioxygenase activity"/>
    <property type="evidence" value="ECO:0007669"/>
    <property type="project" value="TreeGrafter"/>
</dbReference>
<proteinExistence type="inferred from homology"/>
<evidence type="ECO:0000256" key="3">
    <source>
        <dbReference type="ARBA" id="ARBA00023004"/>
    </source>
</evidence>
<dbReference type="InterPro" id="IPR004294">
    <property type="entry name" value="Carotenoid_Oase"/>
</dbReference>
<evidence type="ECO:0000313" key="7">
    <source>
        <dbReference type="Proteomes" id="UP000694580"/>
    </source>
</evidence>
<dbReference type="GeneTree" id="ENSGT00950000182913"/>
<evidence type="ECO:0008006" key="8">
    <source>
        <dbReference type="Google" id="ProtNLM"/>
    </source>
</evidence>
<feature type="binding site" evidence="4">
    <location>
        <position position="176"/>
    </location>
    <ligand>
        <name>Fe cation</name>
        <dbReference type="ChEBI" id="CHEBI:24875"/>
        <note>catalytic</note>
    </ligand>
</feature>
<dbReference type="GO" id="GO:0016121">
    <property type="term" value="P:carotene catabolic process"/>
    <property type="evidence" value="ECO:0007669"/>
    <property type="project" value="TreeGrafter"/>
</dbReference>
<evidence type="ECO:0000256" key="5">
    <source>
        <dbReference type="RuleBase" id="RU003799"/>
    </source>
</evidence>
<dbReference type="PANTHER" id="PTHR10543">
    <property type="entry name" value="BETA-CAROTENE DIOXYGENASE"/>
    <property type="match status" value="1"/>
</dbReference>
<reference evidence="6 7" key="1">
    <citation type="submission" date="2020-06" db="EMBL/GenBank/DDBJ databases">
        <authorList>
            <consortium name="Wellcome Sanger Institute Data Sharing"/>
        </authorList>
    </citation>
    <scope>NUCLEOTIDE SEQUENCE [LARGE SCALE GENOMIC DNA]</scope>
</reference>
<dbReference type="Ensembl" id="ENSDCDT00010022358.1">
    <property type="protein sequence ID" value="ENSDCDP00010020756.1"/>
    <property type="gene ID" value="ENSDCDG00010009730.1"/>
</dbReference>
<dbReference type="Proteomes" id="UP000694580">
    <property type="component" value="Chromosome 16"/>
</dbReference>
<reference evidence="6" key="2">
    <citation type="submission" date="2025-08" db="UniProtKB">
        <authorList>
            <consortium name="Ensembl"/>
        </authorList>
    </citation>
    <scope>IDENTIFICATION</scope>
</reference>
<sequence>WSLCGRGQNGTAHDFFFFIVLNVTCRIIPDWLQGTLVRNGPGMFSVGQTSYDHWFDGLALIHSYTFKDGEVFYRSKYLKSNTYKKNTGANRIVVTEFGTMVYPDPCKNIFSRTFSHFSNIIADFTDNNLVNIIRYGEDYYASSEVNFINQIDPFTLDTVGRMNYRNHIVLNLATSHPHYDEEGNTYNMGTAIIGIGKPKYIIFKVPFNASDPKSKKPALSKVQKICSIPFRSSLLPSYFHSFGMSENYFIFVEQAFKLDVVLLATAYFRGISWGRCLKFDEKDVSWFHLINRKTGKTMSTKFYADPFVMFHHINAYEDNDHVIFDIITYKDSNLYDLFYMENMRQEVAKFIEKTKDFSPPTCQRFVLPITVDKNVPAGSNLVTLENTTATAVKQEDGSIYCSPDTLLQGLELPRINDKYNGKKYRYFYGSMMEWSPHPNKIGKMDIATRTHVQWKDEDCYPSEPIFVPSPEAVDEDDGVLLSSVISLNPDKPHFLLVLNAKTLEEIGRASVDVPVHMDLHGLFIPATQS</sequence>
<reference evidence="6" key="3">
    <citation type="submission" date="2025-09" db="UniProtKB">
        <authorList>
            <consortium name="Ensembl"/>
        </authorList>
    </citation>
    <scope>IDENTIFICATION</scope>
</reference>
<evidence type="ECO:0000256" key="2">
    <source>
        <dbReference type="ARBA" id="ARBA00022723"/>
    </source>
</evidence>
<feature type="binding site" evidence="4">
    <location>
        <position position="311"/>
    </location>
    <ligand>
        <name>Fe cation</name>
        <dbReference type="ChEBI" id="CHEBI:24875"/>
        <note>catalytic</note>
    </ligand>
</feature>
<dbReference type="GO" id="GO:0042574">
    <property type="term" value="P:retinal metabolic process"/>
    <property type="evidence" value="ECO:0007669"/>
    <property type="project" value="TreeGrafter"/>
</dbReference>
<dbReference type="GO" id="GO:0046872">
    <property type="term" value="F:metal ion binding"/>
    <property type="evidence" value="ECO:0007669"/>
    <property type="project" value="UniProtKB-KW"/>
</dbReference>
<protein>
    <recommendedName>
        <fullName evidence="8">Beta-carotene oxygenase 1, like</fullName>
    </recommendedName>
</protein>
<name>A0AAY4BL02_9TELE</name>
<keyword evidence="3 4" id="KW-0408">Iron</keyword>
<gene>
    <name evidence="6" type="primary">bco1l</name>
</gene>
<dbReference type="PANTHER" id="PTHR10543:SF86">
    <property type="entry name" value="BETA,BETA-CAROTENE 15,15'-MONOOXYGENASE"/>
    <property type="match status" value="1"/>
</dbReference>